<accession>A0ABW5GZV0</accession>
<gene>
    <name evidence="2" type="ORF">ACFSVL_03430</name>
</gene>
<keyword evidence="1" id="KW-0732">Signal</keyword>
<evidence type="ECO:0008006" key="4">
    <source>
        <dbReference type="Google" id="ProtNLM"/>
    </source>
</evidence>
<keyword evidence="3" id="KW-1185">Reference proteome</keyword>
<sequence length="201" mass="21112">MTSNTHGRRHLAPAAMALLLVLSACGGRFSDTHRPDTGPVTEKAADLAKQYRLGPHGFGKITLGMSVAEATATGQIRVNDLAGLSGCTIATETGKTPDGAVSISASRGVVKIASYTGVRTPEGIGLGASLDDLRKAYPDVKAETEADMGNGQIQMDDHYRAPVPGNPQAAYRFFVDHDNRVDAMLLVTAKPDPDCDVGYSN</sequence>
<evidence type="ECO:0000313" key="3">
    <source>
        <dbReference type="Proteomes" id="UP001597483"/>
    </source>
</evidence>
<evidence type="ECO:0000256" key="1">
    <source>
        <dbReference type="SAM" id="SignalP"/>
    </source>
</evidence>
<protein>
    <recommendedName>
        <fullName evidence="4">Lipoprotein</fullName>
    </recommendedName>
</protein>
<dbReference type="Proteomes" id="UP001597483">
    <property type="component" value="Unassembled WGS sequence"/>
</dbReference>
<organism evidence="2 3">
    <name type="scientific">Amycolatopsis silviterrae</name>
    <dbReference type="NCBI Taxonomy" id="1656914"/>
    <lineage>
        <taxon>Bacteria</taxon>
        <taxon>Bacillati</taxon>
        <taxon>Actinomycetota</taxon>
        <taxon>Actinomycetes</taxon>
        <taxon>Pseudonocardiales</taxon>
        <taxon>Pseudonocardiaceae</taxon>
        <taxon>Amycolatopsis</taxon>
    </lineage>
</organism>
<dbReference type="RefSeq" id="WP_378300311.1">
    <property type="nucleotide sequence ID" value="NZ_JBHUKS010000003.1"/>
</dbReference>
<feature type="signal peptide" evidence="1">
    <location>
        <begin position="1"/>
        <end position="26"/>
    </location>
</feature>
<evidence type="ECO:0000313" key="2">
    <source>
        <dbReference type="EMBL" id="MFD2466426.1"/>
    </source>
</evidence>
<comment type="caution">
    <text evidence="2">The sequence shown here is derived from an EMBL/GenBank/DDBJ whole genome shotgun (WGS) entry which is preliminary data.</text>
</comment>
<reference evidence="3" key="1">
    <citation type="journal article" date="2019" name="Int. J. Syst. Evol. Microbiol.">
        <title>The Global Catalogue of Microorganisms (GCM) 10K type strain sequencing project: providing services to taxonomists for standard genome sequencing and annotation.</title>
        <authorList>
            <consortium name="The Broad Institute Genomics Platform"/>
            <consortium name="The Broad Institute Genome Sequencing Center for Infectious Disease"/>
            <person name="Wu L."/>
            <person name="Ma J."/>
        </authorList>
    </citation>
    <scope>NUCLEOTIDE SEQUENCE [LARGE SCALE GENOMIC DNA]</scope>
    <source>
        <strain evidence="3">CGMCC 4.7641</strain>
    </source>
</reference>
<proteinExistence type="predicted"/>
<name>A0ABW5GZV0_9PSEU</name>
<feature type="chain" id="PRO_5047344862" description="Lipoprotein" evidence="1">
    <location>
        <begin position="27"/>
        <end position="201"/>
    </location>
</feature>
<dbReference type="EMBL" id="JBHUKS010000003">
    <property type="protein sequence ID" value="MFD2466426.1"/>
    <property type="molecule type" value="Genomic_DNA"/>
</dbReference>